<feature type="compositionally biased region" description="Low complexity" evidence="2">
    <location>
        <begin position="307"/>
        <end position="331"/>
    </location>
</feature>
<evidence type="ECO:0000313" key="4">
    <source>
        <dbReference type="Proteomes" id="UP000223968"/>
    </source>
</evidence>
<feature type="compositionally biased region" description="Polar residues" evidence="2">
    <location>
        <begin position="196"/>
        <end position="212"/>
    </location>
</feature>
<dbReference type="EMBL" id="PDNB01000016">
    <property type="protein sequence ID" value="PGH16591.1"/>
    <property type="molecule type" value="Genomic_DNA"/>
</dbReference>
<feature type="compositionally biased region" description="Polar residues" evidence="2">
    <location>
        <begin position="253"/>
        <end position="263"/>
    </location>
</feature>
<dbReference type="PANTHER" id="PTHR21099">
    <property type="entry name" value="RAD201"/>
    <property type="match status" value="1"/>
</dbReference>
<dbReference type="OrthoDB" id="20729at2759"/>
<dbReference type="PANTHER" id="PTHR21099:SF2">
    <property type="entry name" value="SI:CH211-113E8.11"/>
    <property type="match status" value="1"/>
</dbReference>
<gene>
    <name evidence="3" type="ORF">AJ79_01697</name>
</gene>
<accession>A0A2B7Y6F2</accession>
<dbReference type="STRING" id="1447875.A0A2B7Y6F2"/>
<feature type="compositionally biased region" description="Basic and acidic residues" evidence="2">
    <location>
        <begin position="121"/>
        <end position="132"/>
    </location>
</feature>
<feature type="compositionally biased region" description="Polar residues" evidence="2">
    <location>
        <begin position="138"/>
        <end position="187"/>
    </location>
</feature>
<dbReference type="AlphaFoldDB" id="A0A2B7Y6F2"/>
<reference evidence="3 4" key="1">
    <citation type="submission" date="2017-10" db="EMBL/GenBank/DDBJ databases">
        <title>Comparative genomics in systemic dimorphic fungi from Ajellomycetaceae.</title>
        <authorList>
            <person name="Munoz J.F."/>
            <person name="Mcewen J.G."/>
            <person name="Clay O.K."/>
            <person name="Cuomo C.A."/>
        </authorList>
    </citation>
    <scope>NUCLEOTIDE SEQUENCE [LARGE SCALE GENOMIC DNA]</scope>
    <source>
        <strain evidence="3 4">UAMH5409</strain>
    </source>
</reference>
<sequence>MAKQDTNNVASLGGRKDTVRDNKYGINLDDIKLDLTPGKGRPEWIFSCYSPVRNAPVQLLGGPQREQSFEEMRTLHYAAAAAGNAQQAVQDAMRLYAETEAQMQAILNDTDGAVRYILEGENTHPNRNDIIEGKTGPAATQTPFGQPSGLPQPSATTGFGQPSTTTGFGQPPATTAFGQPSTTTAFGQPSALGQGATPSPFGQPSAVGQQTAFGKPSFGQPTAFGQPSALGAAVQPSPFGQPSKPAPAFGQSPFAQAAQTQPNPLGGGFGQPSTSPFGQVQPQAQQPSPFGQPSTQQPQQPSPFGRPQPQAQQQNPFGQPQQQQATTTPFGQPTPAPNPLINAQPTPFTSNPPTQSTTQQNPFSAPSVPQSTAKILKPNASLPPLPPLQGQTTRDPRTNRLLTWKGQAVKYIDNEPAYQHPNDAGTFVHIYFPDGPPQPEALKDAVGKDEDYTKEIEEAYRFVREAGGRFKEGAKVPEVPPRGEWCVFDF</sequence>
<feature type="compositionally biased region" description="Low complexity" evidence="2">
    <location>
        <begin position="285"/>
        <end position="299"/>
    </location>
</feature>
<feature type="region of interest" description="Disordered" evidence="2">
    <location>
        <begin position="121"/>
        <end position="400"/>
    </location>
</feature>
<keyword evidence="1" id="KW-0175">Coiled coil</keyword>
<feature type="compositionally biased region" description="Low complexity" evidence="2">
    <location>
        <begin position="344"/>
        <end position="363"/>
    </location>
</feature>
<feature type="compositionally biased region" description="Polar residues" evidence="2">
    <location>
        <begin position="271"/>
        <end position="284"/>
    </location>
</feature>
<protein>
    <recommendedName>
        <fullName evidence="5">CCCH zinc finger domain-containing protein</fullName>
    </recommendedName>
</protein>
<evidence type="ECO:0000256" key="1">
    <source>
        <dbReference type="SAM" id="Coils"/>
    </source>
</evidence>
<dbReference type="GO" id="GO:0005634">
    <property type="term" value="C:nucleus"/>
    <property type="evidence" value="ECO:0007669"/>
    <property type="project" value="TreeGrafter"/>
</dbReference>
<proteinExistence type="predicted"/>
<organism evidence="3 4">
    <name type="scientific">Helicocarpus griseus UAMH5409</name>
    <dbReference type="NCBI Taxonomy" id="1447875"/>
    <lineage>
        <taxon>Eukaryota</taxon>
        <taxon>Fungi</taxon>
        <taxon>Dikarya</taxon>
        <taxon>Ascomycota</taxon>
        <taxon>Pezizomycotina</taxon>
        <taxon>Eurotiomycetes</taxon>
        <taxon>Eurotiomycetidae</taxon>
        <taxon>Onygenales</taxon>
        <taxon>Ajellomycetaceae</taxon>
        <taxon>Helicocarpus</taxon>
    </lineage>
</organism>
<evidence type="ECO:0000313" key="3">
    <source>
        <dbReference type="EMBL" id="PGH16591.1"/>
    </source>
</evidence>
<name>A0A2B7Y6F2_9EURO</name>
<feature type="coiled-coil region" evidence="1">
    <location>
        <begin position="82"/>
        <end position="109"/>
    </location>
</feature>
<dbReference type="CDD" id="cd23954">
    <property type="entry name" value="AMO1_CTD"/>
    <property type="match status" value="1"/>
</dbReference>
<comment type="caution">
    <text evidence="3">The sequence shown here is derived from an EMBL/GenBank/DDBJ whole genome shotgun (WGS) entry which is preliminary data.</text>
</comment>
<evidence type="ECO:0008006" key="5">
    <source>
        <dbReference type="Google" id="ProtNLM"/>
    </source>
</evidence>
<dbReference type="Proteomes" id="UP000223968">
    <property type="component" value="Unassembled WGS sequence"/>
</dbReference>
<keyword evidence="4" id="KW-1185">Reference proteome</keyword>
<evidence type="ECO:0000256" key="2">
    <source>
        <dbReference type="SAM" id="MobiDB-lite"/>
    </source>
</evidence>